<accession>A0A2G5C2Z5</accession>
<evidence type="ECO:0008006" key="5">
    <source>
        <dbReference type="Google" id="ProtNLM"/>
    </source>
</evidence>
<organism evidence="3 4">
    <name type="scientific">Aquilegia coerulea</name>
    <name type="common">Rocky mountain columbine</name>
    <dbReference type="NCBI Taxonomy" id="218851"/>
    <lineage>
        <taxon>Eukaryota</taxon>
        <taxon>Viridiplantae</taxon>
        <taxon>Streptophyta</taxon>
        <taxon>Embryophyta</taxon>
        <taxon>Tracheophyta</taxon>
        <taxon>Spermatophyta</taxon>
        <taxon>Magnoliopsida</taxon>
        <taxon>Ranunculales</taxon>
        <taxon>Ranunculaceae</taxon>
        <taxon>Thalictroideae</taxon>
        <taxon>Aquilegia</taxon>
    </lineage>
</organism>
<reference evidence="3 4" key="1">
    <citation type="submission" date="2017-09" db="EMBL/GenBank/DDBJ databases">
        <title>WGS assembly of Aquilegia coerulea Goldsmith.</title>
        <authorList>
            <person name="Hodges S."/>
            <person name="Kramer E."/>
            <person name="Nordborg M."/>
            <person name="Tomkins J."/>
            <person name="Borevitz J."/>
            <person name="Derieg N."/>
            <person name="Yan J."/>
            <person name="Mihaltcheva S."/>
            <person name="Hayes R.D."/>
            <person name="Rokhsar D."/>
        </authorList>
    </citation>
    <scope>NUCLEOTIDE SEQUENCE [LARGE SCALE GENOMIC DNA]</scope>
    <source>
        <strain evidence="4">cv. Goldsmith</strain>
    </source>
</reference>
<evidence type="ECO:0000256" key="1">
    <source>
        <dbReference type="SAM" id="MobiDB-lite"/>
    </source>
</evidence>
<feature type="region of interest" description="Disordered" evidence="1">
    <location>
        <begin position="88"/>
        <end position="110"/>
    </location>
</feature>
<dbReference type="FunCoup" id="A0A2G5C2Z5">
    <property type="interactions" value="109"/>
</dbReference>
<feature type="transmembrane region" description="Helical" evidence="2">
    <location>
        <begin position="12"/>
        <end position="32"/>
    </location>
</feature>
<protein>
    <recommendedName>
        <fullName evidence="5">Transmembrane protein</fullName>
    </recommendedName>
</protein>
<feature type="compositionally biased region" description="Acidic residues" evidence="1">
    <location>
        <begin position="95"/>
        <end position="110"/>
    </location>
</feature>
<dbReference type="PANTHER" id="PTHR34125:SF7">
    <property type="entry name" value="TRANSMEMBRANE PROTEIN"/>
    <property type="match status" value="1"/>
</dbReference>
<evidence type="ECO:0000313" key="3">
    <source>
        <dbReference type="EMBL" id="PIA25621.1"/>
    </source>
</evidence>
<dbReference type="OrthoDB" id="649865at2759"/>
<keyword evidence="2" id="KW-0812">Transmembrane</keyword>
<sequence>MAIIEKLMKYKFHIIFITSLSSVLILSIFLIAPNFLTILSYFWPLFLSTALFLFSIVFFGKVSPLAFEETSSEKTGEGLLDYVAGQSHETIHNQEEDEGLGDDEEEKEEK</sequence>
<dbReference type="EMBL" id="KZ305126">
    <property type="protein sequence ID" value="PIA25621.1"/>
    <property type="molecule type" value="Genomic_DNA"/>
</dbReference>
<keyword evidence="4" id="KW-1185">Reference proteome</keyword>
<dbReference type="Proteomes" id="UP000230069">
    <property type="component" value="Unassembled WGS sequence"/>
</dbReference>
<dbReference type="InParanoid" id="A0A2G5C2Z5"/>
<keyword evidence="2" id="KW-0472">Membrane</keyword>
<proteinExistence type="predicted"/>
<evidence type="ECO:0000256" key="2">
    <source>
        <dbReference type="SAM" id="Phobius"/>
    </source>
</evidence>
<dbReference type="PANTHER" id="PTHR34125">
    <property type="entry name" value="OS01G0762900 PROTEIN"/>
    <property type="match status" value="1"/>
</dbReference>
<keyword evidence="2" id="KW-1133">Transmembrane helix</keyword>
<evidence type="ECO:0000313" key="4">
    <source>
        <dbReference type="Proteomes" id="UP000230069"/>
    </source>
</evidence>
<feature type="transmembrane region" description="Helical" evidence="2">
    <location>
        <begin position="38"/>
        <end position="59"/>
    </location>
</feature>
<gene>
    <name evidence="3" type="ORF">AQUCO_11000029v1</name>
</gene>
<dbReference type="AlphaFoldDB" id="A0A2G5C2Z5"/>
<name>A0A2G5C2Z5_AQUCA</name>